<dbReference type="InterPro" id="IPR010730">
    <property type="entry name" value="HET"/>
</dbReference>
<proteinExistence type="predicted"/>
<sequence length="717" mass="81455">MDVLNDEYQYTPMREGTRRIYKNDGSFPPALSESEDTKDTLYLTASVRNYHMVTSGDIRVLSLFPGLFDDPIRCCLSIEHLKLEPIYDAVSYMWGSSSDTQLITVNKDQAFPVTVSLANALRHLRWPNKVRNLWVDAVCINQSDMKERINQINLMKEIYSRARLSAVWIDVELSLDSDCVQRLLSLREDITLDDIGDDPEFWKPLIPLFQNPYWERLWVQQELVFAPEVEFYCRGVIIPGDKLMAFQLQLFRKSSQRQSLFQIPDEWAMFGKQMGISRSFSRNLGLWRQMLKHKVPVDPFTLMPDNALQKPAAEYHLDPKKWGPSLSNCPIYLLGMLRYVQGLKVTDPRDRVSASLGLVIDYDDDGHSMGYETTLAECYHGIARLLPFKCNSLQFLPQAKLLSTVDGTVEGLPSWAPNWNPPGSASYFWAPFRAAGALEMYGLPFQDDIHEGIFHARGFQYSRVSETLSQKDNSHSPLSVLATLFFSATKSSLRMLARTLTGPSLAEYKLPPWYFSKAEATLYTGILLCYACVTPGLRLRDLIPVDAESYNLPQTSVNVHIRSLQKFKNLYPPTLRTLQFDHLSSSIPTHTDQNQRFQHFLYLATQTMASGCLASTTSGHLAVTEGKAAVEPKDEVWILFGCPTPMVLRRVGQYFKVVSPVYIHEIMNGEVVEGVTTPDDSSGEWETALRTGEWGPRPERPYVSGKGKWMVKVISLC</sequence>
<protein>
    <recommendedName>
        <fullName evidence="1">Heterokaryon incompatibility domain-containing protein</fullName>
    </recommendedName>
</protein>
<keyword evidence="3" id="KW-1185">Reference proteome</keyword>
<accession>A0ABR4CMS3</accession>
<dbReference type="InterPro" id="IPR052895">
    <property type="entry name" value="HetReg/Transcr_Mod"/>
</dbReference>
<organism evidence="2 3">
    <name type="scientific">Oculimacula yallundae</name>
    <dbReference type="NCBI Taxonomy" id="86028"/>
    <lineage>
        <taxon>Eukaryota</taxon>
        <taxon>Fungi</taxon>
        <taxon>Dikarya</taxon>
        <taxon>Ascomycota</taxon>
        <taxon>Pezizomycotina</taxon>
        <taxon>Leotiomycetes</taxon>
        <taxon>Helotiales</taxon>
        <taxon>Ploettnerulaceae</taxon>
        <taxon>Oculimacula</taxon>
    </lineage>
</organism>
<dbReference type="EMBL" id="JAZHXI010000005">
    <property type="protein sequence ID" value="KAL2071270.1"/>
    <property type="molecule type" value="Genomic_DNA"/>
</dbReference>
<reference evidence="2 3" key="1">
    <citation type="journal article" date="2024" name="Commun. Biol.">
        <title>Comparative genomic analysis of thermophilic fungi reveals convergent evolutionary adaptations and gene losses.</title>
        <authorList>
            <person name="Steindorff A.S."/>
            <person name="Aguilar-Pontes M.V."/>
            <person name="Robinson A.J."/>
            <person name="Andreopoulos B."/>
            <person name="LaButti K."/>
            <person name="Kuo A."/>
            <person name="Mondo S."/>
            <person name="Riley R."/>
            <person name="Otillar R."/>
            <person name="Haridas S."/>
            <person name="Lipzen A."/>
            <person name="Grimwood J."/>
            <person name="Schmutz J."/>
            <person name="Clum A."/>
            <person name="Reid I.D."/>
            <person name="Moisan M.C."/>
            <person name="Butler G."/>
            <person name="Nguyen T.T.M."/>
            <person name="Dewar K."/>
            <person name="Conant G."/>
            <person name="Drula E."/>
            <person name="Henrissat B."/>
            <person name="Hansel C."/>
            <person name="Singer S."/>
            <person name="Hutchinson M.I."/>
            <person name="de Vries R.P."/>
            <person name="Natvig D.O."/>
            <person name="Powell A.J."/>
            <person name="Tsang A."/>
            <person name="Grigoriev I.V."/>
        </authorList>
    </citation>
    <scope>NUCLEOTIDE SEQUENCE [LARGE SCALE GENOMIC DNA]</scope>
    <source>
        <strain evidence="2 3">CBS 494.80</strain>
    </source>
</reference>
<evidence type="ECO:0000313" key="3">
    <source>
        <dbReference type="Proteomes" id="UP001595075"/>
    </source>
</evidence>
<gene>
    <name evidence="2" type="ORF">VTL71DRAFT_12505</name>
</gene>
<dbReference type="PANTHER" id="PTHR24148">
    <property type="entry name" value="ANKYRIN REPEAT DOMAIN-CONTAINING PROTEIN 39 HOMOLOG-RELATED"/>
    <property type="match status" value="1"/>
</dbReference>
<dbReference type="Pfam" id="PF06985">
    <property type="entry name" value="HET"/>
    <property type="match status" value="1"/>
</dbReference>
<dbReference type="PANTHER" id="PTHR24148:SF64">
    <property type="entry name" value="HETEROKARYON INCOMPATIBILITY DOMAIN-CONTAINING PROTEIN"/>
    <property type="match status" value="1"/>
</dbReference>
<name>A0ABR4CMS3_9HELO</name>
<dbReference type="Proteomes" id="UP001595075">
    <property type="component" value="Unassembled WGS sequence"/>
</dbReference>
<feature type="domain" description="Heterokaryon incompatibility" evidence="1">
    <location>
        <begin position="87"/>
        <end position="222"/>
    </location>
</feature>
<evidence type="ECO:0000313" key="2">
    <source>
        <dbReference type="EMBL" id="KAL2071270.1"/>
    </source>
</evidence>
<evidence type="ECO:0000259" key="1">
    <source>
        <dbReference type="Pfam" id="PF06985"/>
    </source>
</evidence>
<comment type="caution">
    <text evidence="2">The sequence shown here is derived from an EMBL/GenBank/DDBJ whole genome shotgun (WGS) entry which is preliminary data.</text>
</comment>